<evidence type="ECO:0000313" key="1">
    <source>
        <dbReference type="Proteomes" id="UP000694863"/>
    </source>
</evidence>
<dbReference type="Proteomes" id="UP000694863">
    <property type="component" value="Unplaced"/>
</dbReference>
<name>A0AC55D8W9_ECHTE</name>
<dbReference type="RefSeq" id="XP_045148191.1">
    <property type="nucleotide sequence ID" value="XM_045292256.1"/>
</dbReference>
<keyword evidence="1" id="KW-1185">Reference proteome</keyword>
<evidence type="ECO:0000313" key="2">
    <source>
        <dbReference type="RefSeq" id="XP_045148191.1"/>
    </source>
</evidence>
<accession>A0AC55D8W9</accession>
<reference evidence="2" key="1">
    <citation type="submission" date="2025-08" db="UniProtKB">
        <authorList>
            <consortium name="RefSeq"/>
        </authorList>
    </citation>
    <scope>IDENTIFICATION</scope>
</reference>
<organism evidence="1 2">
    <name type="scientific">Echinops telfairi</name>
    <name type="common">Lesser hedgehog tenrec</name>
    <dbReference type="NCBI Taxonomy" id="9371"/>
    <lineage>
        <taxon>Eukaryota</taxon>
        <taxon>Metazoa</taxon>
        <taxon>Chordata</taxon>
        <taxon>Craniata</taxon>
        <taxon>Vertebrata</taxon>
        <taxon>Euteleostomi</taxon>
        <taxon>Mammalia</taxon>
        <taxon>Eutheria</taxon>
        <taxon>Afrotheria</taxon>
        <taxon>Tenrecidae</taxon>
        <taxon>Tenrecinae</taxon>
        <taxon>Echinops</taxon>
    </lineage>
</organism>
<gene>
    <name evidence="2" type="primary">BLOC1S5</name>
</gene>
<sequence>MSGGGAETPGDGEAATGGGGVKKRDSVGIPGSPAHLIIKDPDVCFIAVQAVNHSVYRLQQMEQEQRKIRNEHIPASEKQRVTQWEAFMREQHNKQAGVDEKHRKAMERLKEQYAEMEKDLAKYSTF</sequence>
<protein>
    <submittedName>
        <fullName evidence="2">Biogenesis of lysosome-related organelles complex 1 subunit 5</fullName>
    </submittedName>
</protein>
<proteinExistence type="predicted"/>